<evidence type="ECO:0000313" key="1">
    <source>
        <dbReference type="EMBL" id="KAJ9090935.1"/>
    </source>
</evidence>
<gene>
    <name evidence="1" type="ORF">QFC19_009361</name>
</gene>
<evidence type="ECO:0000313" key="2">
    <source>
        <dbReference type="Proteomes" id="UP001241377"/>
    </source>
</evidence>
<comment type="caution">
    <text evidence="1">The sequence shown here is derived from an EMBL/GenBank/DDBJ whole genome shotgun (WGS) entry which is preliminary data.</text>
</comment>
<proteinExistence type="predicted"/>
<accession>A0ACC2UVJ6</accession>
<reference evidence="1" key="1">
    <citation type="submission" date="2023-04" db="EMBL/GenBank/DDBJ databases">
        <title>Draft Genome sequencing of Naganishia species isolated from polar environments using Oxford Nanopore Technology.</title>
        <authorList>
            <person name="Leo P."/>
            <person name="Venkateswaran K."/>
        </authorList>
    </citation>
    <scope>NUCLEOTIDE SEQUENCE</scope>
    <source>
        <strain evidence="1">MNA-CCFEE 5261</strain>
    </source>
</reference>
<sequence>MSSLSSSPFKVEHQIAAKGFAQGTNDFYDRCLPPSSPISARPSYPAPALKHIQTKLIPTVETPVAGLNLIELGSGTGIFSRLLLSPPDRDATAFAEAKATSTGGKEYPEWLIESLYCVEPSEGMREAWEKGLNKLVKEEGKADPRKNDADGKEKEVVTLNGGFSDLAELKERRKAKGLPSERWADGVLVAQAWHWAHPKYEEALREIGTVLKPGGKLVFIWNNEDREPPYSQDYRNYEANLENDTPQQRRGWWEAMFDTPAYKELFDTTLGGGKGDRRWFEWKRIVNDQAMLDRSFSKSYVAYRPDAEKMQIRKDLTRFLNEWQGQEWVDKEVRPTIPC</sequence>
<dbReference type="EMBL" id="JASBWR010000159">
    <property type="protein sequence ID" value="KAJ9090935.1"/>
    <property type="molecule type" value="Genomic_DNA"/>
</dbReference>
<protein>
    <submittedName>
        <fullName evidence="1">Uncharacterized protein</fullName>
    </submittedName>
</protein>
<name>A0ACC2UVJ6_9TREE</name>
<organism evidence="1 2">
    <name type="scientific">Naganishia cerealis</name>
    <dbReference type="NCBI Taxonomy" id="610337"/>
    <lineage>
        <taxon>Eukaryota</taxon>
        <taxon>Fungi</taxon>
        <taxon>Dikarya</taxon>
        <taxon>Basidiomycota</taxon>
        <taxon>Agaricomycotina</taxon>
        <taxon>Tremellomycetes</taxon>
        <taxon>Filobasidiales</taxon>
        <taxon>Filobasidiaceae</taxon>
        <taxon>Naganishia</taxon>
    </lineage>
</organism>
<dbReference type="Proteomes" id="UP001241377">
    <property type="component" value="Unassembled WGS sequence"/>
</dbReference>
<keyword evidence="2" id="KW-1185">Reference proteome</keyword>